<proteinExistence type="predicted"/>
<protein>
    <recommendedName>
        <fullName evidence="6">Zinc finger PHD-type domain-containing protein</fullName>
    </recommendedName>
</protein>
<keyword evidence="3" id="KW-0862">Zinc</keyword>
<evidence type="ECO:0000256" key="3">
    <source>
        <dbReference type="ARBA" id="ARBA00022833"/>
    </source>
</evidence>
<dbReference type="EMBL" id="ML213590">
    <property type="protein sequence ID" value="TFK44513.1"/>
    <property type="molecule type" value="Genomic_DNA"/>
</dbReference>
<dbReference type="InterPro" id="IPR013083">
    <property type="entry name" value="Znf_RING/FYVE/PHD"/>
</dbReference>
<dbReference type="InterPro" id="IPR019786">
    <property type="entry name" value="Zinc_finger_PHD-type_CS"/>
</dbReference>
<dbReference type="PROSITE" id="PS01359">
    <property type="entry name" value="ZF_PHD_1"/>
    <property type="match status" value="1"/>
</dbReference>
<evidence type="ECO:0000313" key="5">
    <source>
        <dbReference type="Proteomes" id="UP000308652"/>
    </source>
</evidence>
<evidence type="ECO:0000313" key="4">
    <source>
        <dbReference type="EMBL" id="TFK44513.1"/>
    </source>
</evidence>
<dbReference type="OrthoDB" id="10033786at2759"/>
<name>A0A5C3MIL8_9AGAR</name>
<evidence type="ECO:0008006" key="6">
    <source>
        <dbReference type="Google" id="ProtNLM"/>
    </source>
</evidence>
<organism evidence="4 5">
    <name type="scientific">Crucibulum laeve</name>
    <dbReference type="NCBI Taxonomy" id="68775"/>
    <lineage>
        <taxon>Eukaryota</taxon>
        <taxon>Fungi</taxon>
        <taxon>Dikarya</taxon>
        <taxon>Basidiomycota</taxon>
        <taxon>Agaricomycotina</taxon>
        <taxon>Agaricomycetes</taxon>
        <taxon>Agaricomycetidae</taxon>
        <taxon>Agaricales</taxon>
        <taxon>Agaricineae</taxon>
        <taxon>Nidulariaceae</taxon>
        <taxon>Crucibulum</taxon>
    </lineage>
</organism>
<dbReference type="Gene3D" id="3.30.40.10">
    <property type="entry name" value="Zinc/RING finger domain, C3HC4 (zinc finger)"/>
    <property type="match status" value="1"/>
</dbReference>
<keyword evidence="5" id="KW-1185">Reference proteome</keyword>
<keyword evidence="1" id="KW-0479">Metal-binding</keyword>
<keyword evidence="2" id="KW-0863">Zinc-finger</keyword>
<reference evidence="4 5" key="1">
    <citation type="journal article" date="2019" name="Nat. Ecol. Evol.">
        <title>Megaphylogeny resolves global patterns of mushroom evolution.</title>
        <authorList>
            <person name="Varga T."/>
            <person name="Krizsan K."/>
            <person name="Foldi C."/>
            <person name="Dima B."/>
            <person name="Sanchez-Garcia M."/>
            <person name="Sanchez-Ramirez S."/>
            <person name="Szollosi G.J."/>
            <person name="Szarkandi J.G."/>
            <person name="Papp V."/>
            <person name="Albert L."/>
            <person name="Andreopoulos W."/>
            <person name="Angelini C."/>
            <person name="Antonin V."/>
            <person name="Barry K.W."/>
            <person name="Bougher N.L."/>
            <person name="Buchanan P."/>
            <person name="Buyck B."/>
            <person name="Bense V."/>
            <person name="Catcheside P."/>
            <person name="Chovatia M."/>
            <person name="Cooper J."/>
            <person name="Damon W."/>
            <person name="Desjardin D."/>
            <person name="Finy P."/>
            <person name="Geml J."/>
            <person name="Haridas S."/>
            <person name="Hughes K."/>
            <person name="Justo A."/>
            <person name="Karasinski D."/>
            <person name="Kautmanova I."/>
            <person name="Kiss B."/>
            <person name="Kocsube S."/>
            <person name="Kotiranta H."/>
            <person name="LaButti K.M."/>
            <person name="Lechner B.E."/>
            <person name="Liimatainen K."/>
            <person name="Lipzen A."/>
            <person name="Lukacs Z."/>
            <person name="Mihaltcheva S."/>
            <person name="Morgado L.N."/>
            <person name="Niskanen T."/>
            <person name="Noordeloos M.E."/>
            <person name="Ohm R.A."/>
            <person name="Ortiz-Santana B."/>
            <person name="Ovrebo C."/>
            <person name="Racz N."/>
            <person name="Riley R."/>
            <person name="Savchenko A."/>
            <person name="Shiryaev A."/>
            <person name="Soop K."/>
            <person name="Spirin V."/>
            <person name="Szebenyi C."/>
            <person name="Tomsovsky M."/>
            <person name="Tulloss R.E."/>
            <person name="Uehling J."/>
            <person name="Grigoriev I.V."/>
            <person name="Vagvolgyi C."/>
            <person name="Papp T."/>
            <person name="Martin F.M."/>
            <person name="Miettinen O."/>
            <person name="Hibbett D.S."/>
            <person name="Nagy L.G."/>
        </authorList>
    </citation>
    <scope>NUCLEOTIDE SEQUENCE [LARGE SCALE GENOMIC DNA]</scope>
    <source>
        <strain evidence="4 5">CBS 166.37</strain>
    </source>
</reference>
<dbReference type="Proteomes" id="UP000308652">
    <property type="component" value="Unassembled WGS sequence"/>
</dbReference>
<dbReference type="AlphaFoldDB" id="A0A5C3MIL8"/>
<gene>
    <name evidence="4" type="ORF">BDQ12DRAFT_22182</name>
</gene>
<dbReference type="GO" id="GO:0008270">
    <property type="term" value="F:zinc ion binding"/>
    <property type="evidence" value="ECO:0007669"/>
    <property type="project" value="UniProtKB-KW"/>
</dbReference>
<dbReference type="STRING" id="68775.A0A5C3MIL8"/>
<evidence type="ECO:0000256" key="1">
    <source>
        <dbReference type="ARBA" id="ARBA00022723"/>
    </source>
</evidence>
<evidence type="ECO:0000256" key="2">
    <source>
        <dbReference type="ARBA" id="ARBA00022771"/>
    </source>
</evidence>
<sequence>MSINQMPQDKLCTVCLVGGDSTPTAFILTCCQCKKHWHHPCHTPPISQKKLLMMIKETNKRAISNNNDSILYGIRAWQCGQCAKIRDSKMHSASVSSVPLNLPASSGLPAQKTGQSFGTSTTFSLPDEDSIIIIDKPVSRSTSSTSTLSTVPTSKLSTYSRVSSSSLANEVIDLTLSSDDESQTIQVEATTPTHLHASADLANIPEVSRDITESLASVPTLDGSSMQSKVEYRTPQPEKTQSNLAPVWMLNNRTKPNAKAILWQRYSERKRSQRGKGAHKHVIGKPLVQPDCFIFFSSEWLREKSDTG</sequence>
<accession>A0A5C3MIL8</accession>